<dbReference type="Pfam" id="PF00575">
    <property type="entry name" value="S1"/>
    <property type="match status" value="1"/>
</dbReference>
<dbReference type="SUPFAM" id="SSF50249">
    <property type="entry name" value="Nucleic acid-binding proteins"/>
    <property type="match status" value="1"/>
</dbReference>
<dbReference type="Pfam" id="PF17674">
    <property type="entry name" value="HHH_9"/>
    <property type="match status" value="1"/>
</dbReference>
<dbReference type="InterPro" id="IPR012337">
    <property type="entry name" value="RNaseH-like_sf"/>
</dbReference>
<dbReference type="Pfam" id="PF16921">
    <property type="entry name" value="Tex_YqgF"/>
    <property type="match status" value="1"/>
</dbReference>
<dbReference type="Gene3D" id="2.40.50.140">
    <property type="entry name" value="Nucleic acid-binding proteins"/>
    <property type="match status" value="1"/>
</dbReference>
<evidence type="ECO:0000313" key="3">
    <source>
        <dbReference type="Proteomes" id="UP000473648"/>
    </source>
</evidence>
<dbReference type="Gene3D" id="3.30.420.140">
    <property type="entry name" value="YqgF/RNase H-like domain"/>
    <property type="match status" value="1"/>
</dbReference>
<dbReference type="Pfam" id="PF12836">
    <property type="entry name" value="HHH_3"/>
    <property type="match status" value="1"/>
</dbReference>
<dbReference type="Gene3D" id="1.10.150.310">
    <property type="entry name" value="Tex RuvX-like domain-like"/>
    <property type="match status" value="1"/>
</dbReference>
<dbReference type="GO" id="GO:0005737">
    <property type="term" value="C:cytoplasm"/>
    <property type="evidence" value="ECO:0007669"/>
    <property type="project" value="UniProtKB-ARBA"/>
</dbReference>
<dbReference type="FunFam" id="2.40.50.140:FF:000051">
    <property type="entry name" value="RNA-binding transcriptional accessory protein"/>
    <property type="match status" value="1"/>
</dbReference>
<dbReference type="InterPro" id="IPR041692">
    <property type="entry name" value="HHH_9"/>
</dbReference>
<dbReference type="Pfam" id="PF22706">
    <property type="entry name" value="Tex_central_region"/>
    <property type="match status" value="1"/>
</dbReference>
<dbReference type="GO" id="GO:0003735">
    <property type="term" value="F:structural constituent of ribosome"/>
    <property type="evidence" value="ECO:0007669"/>
    <property type="project" value="TreeGrafter"/>
</dbReference>
<evidence type="ECO:0000313" key="2">
    <source>
        <dbReference type="EMBL" id="MQM72370.1"/>
    </source>
</evidence>
<protein>
    <submittedName>
        <fullName evidence="2">RNA-binding transcriptional accessory protein</fullName>
    </submittedName>
</protein>
<dbReference type="AlphaFoldDB" id="A0A6L5GR98"/>
<gene>
    <name evidence="2" type="ORF">FRC53_02865</name>
</gene>
<reference evidence="2" key="1">
    <citation type="journal article" date="2020" name="Appl. Environ. Microbiol.">
        <title>Medium-Chain Fatty Acid Synthesis by 'Candidatus Weimeria bifida' gen. nov., sp. nov., and 'Candidatus Pseudoramibacter fermentans' sp. nov.</title>
        <authorList>
            <person name="Scarborough M.J."/>
            <person name="Myers K.S."/>
            <person name="Donohue T.J."/>
            <person name="Noguera D.R."/>
        </authorList>
    </citation>
    <scope>NUCLEOTIDE SEQUENCE</scope>
    <source>
        <strain evidence="2">EUB1.1</strain>
    </source>
</reference>
<dbReference type="PANTHER" id="PTHR10724:SF10">
    <property type="entry name" value="S1 RNA-BINDING DOMAIN-CONTAINING PROTEIN 1"/>
    <property type="match status" value="1"/>
</dbReference>
<comment type="caution">
    <text evidence="2">The sequence shown here is derived from an EMBL/GenBank/DDBJ whole genome shotgun (WGS) entry which is preliminary data.</text>
</comment>
<dbReference type="SMART" id="SM00732">
    <property type="entry name" value="YqgFc"/>
    <property type="match status" value="1"/>
</dbReference>
<dbReference type="SUPFAM" id="SSF53098">
    <property type="entry name" value="Ribonuclease H-like"/>
    <property type="match status" value="1"/>
</dbReference>
<dbReference type="SUPFAM" id="SSF47781">
    <property type="entry name" value="RuvA domain 2-like"/>
    <property type="match status" value="2"/>
</dbReference>
<dbReference type="PROSITE" id="PS50126">
    <property type="entry name" value="S1"/>
    <property type="match status" value="1"/>
</dbReference>
<dbReference type="InterPro" id="IPR018974">
    <property type="entry name" value="Tex-like_N"/>
</dbReference>
<accession>A0A6L5GR98</accession>
<dbReference type="InterPro" id="IPR006641">
    <property type="entry name" value="YqgF/RNaseH-like_dom"/>
</dbReference>
<dbReference type="Pfam" id="PF09371">
    <property type="entry name" value="Tex_N"/>
    <property type="match status" value="1"/>
</dbReference>
<dbReference type="GO" id="GO:0003729">
    <property type="term" value="F:mRNA binding"/>
    <property type="evidence" value="ECO:0007669"/>
    <property type="project" value="TreeGrafter"/>
</dbReference>
<organism evidence="2 3">
    <name type="scientific">Candidatus Pseudoramibacter fermentans</name>
    <dbReference type="NCBI Taxonomy" id="2594427"/>
    <lineage>
        <taxon>Bacteria</taxon>
        <taxon>Bacillati</taxon>
        <taxon>Bacillota</taxon>
        <taxon>Clostridia</taxon>
        <taxon>Eubacteriales</taxon>
        <taxon>Eubacteriaceae</taxon>
        <taxon>Pseudoramibacter</taxon>
    </lineage>
</organism>
<dbReference type="InterPro" id="IPR023323">
    <property type="entry name" value="Tex-like_dom_sf"/>
</dbReference>
<feature type="domain" description="S1 motif" evidence="1">
    <location>
        <begin position="648"/>
        <end position="717"/>
    </location>
</feature>
<proteinExistence type="predicted"/>
<dbReference type="InterPro" id="IPR010994">
    <property type="entry name" value="RuvA_2-like"/>
</dbReference>
<dbReference type="InterPro" id="IPR055179">
    <property type="entry name" value="Tex-like_central_region"/>
</dbReference>
<dbReference type="InterPro" id="IPR050437">
    <property type="entry name" value="Ribos_protein_bS1-like"/>
</dbReference>
<dbReference type="Gene3D" id="1.10.3500.10">
    <property type="entry name" value="Tex N-terminal region-like"/>
    <property type="match status" value="1"/>
</dbReference>
<dbReference type="InterPro" id="IPR037027">
    <property type="entry name" value="YqgF/RNaseH-like_dom_sf"/>
</dbReference>
<dbReference type="FunFam" id="3.30.420.140:FF:000001">
    <property type="entry name" value="RNA-binding transcriptional accessory protein"/>
    <property type="match status" value="1"/>
</dbReference>
<dbReference type="PANTHER" id="PTHR10724">
    <property type="entry name" value="30S RIBOSOMAL PROTEIN S1"/>
    <property type="match status" value="1"/>
</dbReference>
<dbReference type="SMART" id="SM00316">
    <property type="entry name" value="S1"/>
    <property type="match status" value="1"/>
</dbReference>
<name>A0A6L5GR98_9FIRM</name>
<dbReference type="GO" id="GO:0006139">
    <property type="term" value="P:nucleobase-containing compound metabolic process"/>
    <property type="evidence" value="ECO:0007669"/>
    <property type="project" value="InterPro"/>
</dbReference>
<sequence length="718" mass="79486">MTTIIETLKGEFHLSEKVLTRTIDLIDAGNTIPFIARYRKEETGNMNDTVLRELNDRLGYLRRLEARKADVAEAIKAQDKWTPALEKALCRAATMQEVEDLYLPFKKKRRTRAMKAKEAGLEPLAEALKAGESDDRLLAMAQDFVNADKGVTSAEQAVQGAQDIVAEEISEQAVFRKNIREVLEKRSVISTEVKPEFADQKTAYLDYYHHTEPIAHIANHRILAINRGEREKVLSVKIDAFEAQTLRYLMKKTAPCPEDDAHHYFAQAVADSYKRLIFPAISREIRSSCSERAEKSAIASFGTNLKKLLLSRPLKGKTVMGFDPGFKNGCKIAVLDPTGKLLATSRIFLPYGKKRSPEAERTMIQLIENLRIDVIAIGNGTASRESEQFIADLISREDLPVQYTIVSEAGASMYSASPLAAEEYPDVDVSLRGAISIAGRLQDPMSELVKIEPEHIGVGQYQHDVDQKALREALAGVVEDAVNHVGVDVNRASAVLLKYVSGITEKTARAIVACRDQNGPFFNRRSLLKVKGLGAKTYEQCAGFLRIDSGNEPLDNTAVHPESYPAAKAVLKAAGLSENDLRCQTPEELGSALDGLDLDQIAAAYHVGKWTLTDIVDELKRPGRDPRDSAPPIILKREVLSIEDLKPDMQLTGTVRNVVDFGAFVDIGVHHDGLVHISEIADRYIKDPSEVLSVGDIVTVRVLDVDLDRNRIALSMRL</sequence>
<dbReference type="InterPro" id="IPR044146">
    <property type="entry name" value="S1_Tex"/>
</dbReference>
<dbReference type="Proteomes" id="UP000473648">
    <property type="component" value="Unassembled WGS sequence"/>
</dbReference>
<dbReference type="FunFam" id="1.10.10.650:FF:000001">
    <property type="entry name" value="S1 RNA-binding domain 1"/>
    <property type="match status" value="1"/>
</dbReference>
<dbReference type="InterPro" id="IPR012340">
    <property type="entry name" value="NA-bd_OB-fold"/>
</dbReference>
<dbReference type="InterPro" id="IPR023319">
    <property type="entry name" value="Tex-like_HTH_dom_sf"/>
</dbReference>
<dbReference type="CDD" id="cd05685">
    <property type="entry name" value="S1_Tex"/>
    <property type="match status" value="1"/>
</dbReference>
<evidence type="ECO:0000259" key="1">
    <source>
        <dbReference type="PROSITE" id="PS50126"/>
    </source>
</evidence>
<dbReference type="FunFam" id="1.10.150.310:FF:000001">
    <property type="entry name" value="RNA-binding transcriptional accessory protein"/>
    <property type="match status" value="1"/>
</dbReference>
<dbReference type="GO" id="GO:0006412">
    <property type="term" value="P:translation"/>
    <property type="evidence" value="ECO:0007669"/>
    <property type="project" value="TreeGrafter"/>
</dbReference>
<keyword evidence="3" id="KW-1185">Reference proteome</keyword>
<dbReference type="SUPFAM" id="SSF158832">
    <property type="entry name" value="Tex N-terminal region-like"/>
    <property type="match status" value="1"/>
</dbReference>
<dbReference type="InterPro" id="IPR003029">
    <property type="entry name" value="S1_domain"/>
</dbReference>
<dbReference type="Gene3D" id="1.10.10.650">
    <property type="entry name" value="RuvA domain 2-like"/>
    <property type="match status" value="1"/>
</dbReference>
<dbReference type="InterPro" id="IPR032639">
    <property type="entry name" value="Tex_YqgF"/>
</dbReference>
<dbReference type="EMBL" id="VOGB01000004">
    <property type="protein sequence ID" value="MQM72370.1"/>
    <property type="molecule type" value="Genomic_DNA"/>
</dbReference>